<sequence length="116" mass="13112">MSGTPGFVRTSQAWYGAIALGPCAERVCIAMYGAQQPRRGELVVEWRALDERPELRVSQDGWDLLARDFSGLLRHMVRLDSPVNPDEFCAMLLRLGFADRTIERKPANVEALPRLR</sequence>
<comment type="caution">
    <text evidence="1">The sequence shown here is derived from an EMBL/GenBank/DDBJ whole genome shotgun (WGS) entry which is preliminary data.</text>
</comment>
<protein>
    <submittedName>
        <fullName evidence="1">Uncharacterized protein</fullName>
    </submittedName>
</protein>
<evidence type="ECO:0000313" key="1">
    <source>
        <dbReference type="EMBL" id="NKE68363.1"/>
    </source>
</evidence>
<organism evidence="1 2">
    <name type="scientific">Ramlibacter lithotrophicus</name>
    <dbReference type="NCBI Taxonomy" id="2606681"/>
    <lineage>
        <taxon>Bacteria</taxon>
        <taxon>Pseudomonadati</taxon>
        <taxon>Pseudomonadota</taxon>
        <taxon>Betaproteobacteria</taxon>
        <taxon>Burkholderiales</taxon>
        <taxon>Comamonadaceae</taxon>
        <taxon>Ramlibacter</taxon>
    </lineage>
</organism>
<gene>
    <name evidence="1" type="ORF">RAMLITH_21325</name>
</gene>
<dbReference type="EMBL" id="VTOX01000010">
    <property type="protein sequence ID" value="NKE68363.1"/>
    <property type="molecule type" value="Genomic_DNA"/>
</dbReference>
<proteinExistence type="predicted"/>
<dbReference type="AlphaFoldDB" id="A0A7X6I8F5"/>
<accession>A0A7X6I8F5</accession>
<evidence type="ECO:0000313" key="2">
    <source>
        <dbReference type="Proteomes" id="UP000521868"/>
    </source>
</evidence>
<name>A0A7X6I8F5_9BURK</name>
<dbReference type="Proteomes" id="UP000521868">
    <property type="component" value="Unassembled WGS sequence"/>
</dbReference>
<keyword evidence="2" id="KW-1185">Reference proteome</keyword>
<dbReference type="RefSeq" id="WP_168109486.1">
    <property type="nucleotide sequence ID" value="NZ_VTOX01000010.1"/>
</dbReference>
<reference evidence="1 2" key="1">
    <citation type="journal article" date="2020" name="Nature">
        <title>Bacterial chemolithoautotrophy via manganese oxidation.</title>
        <authorList>
            <person name="Yu H."/>
            <person name="Leadbetter J.R."/>
        </authorList>
    </citation>
    <scope>NUCLEOTIDE SEQUENCE [LARGE SCALE GENOMIC DNA]</scope>
    <source>
        <strain evidence="1 2">RBP-1</strain>
    </source>
</reference>